<dbReference type="EMBL" id="JRPN01000035">
    <property type="protein sequence ID" value="KGT74344.1"/>
    <property type="molecule type" value="Genomic_DNA"/>
</dbReference>
<dbReference type="InterPro" id="IPR037523">
    <property type="entry name" value="VOC_core"/>
</dbReference>
<dbReference type="RefSeq" id="WP_028160390.1">
    <property type="nucleotide sequence ID" value="NZ_JANUDC010000001.1"/>
</dbReference>
<dbReference type="SUPFAM" id="SSF54593">
    <property type="entry name" value="Glyoxalase/Bleomycin resistance protein/Dihydroxybiphenyl dioxygenase"/>
    <property type="match status" value="1"/>
</dbReference>
<comment type="caution">
    <text evidence="2">The sequence shown here is derived from an EMBL/GenBank/DDBJ whole genome shotgun (WGS) entry which is preliminary data.</text>
</comment>
<dbReference type="Gene3D" id="3.10.180.10">
    <property type="entry name" value="2,3-Dihydroxybiphenyl 1,2-Dioxygenase, domain 1"/>
    <property type="match status" value="1"/>
</dbReference>
<dbReference type="InterPro" id="IPR004360">
    <property type="entry name" value="Glyas_Fos-R_dOase_dom"/>
</dbReference>
<evidence type="ECO:0000259" key="1">
    <source>
        <dbReference type="PROSITE" id="PS51819"/>
    </source>
</evidence>
<organism evidence="2 3">
    <name type="scientific">Bradyrhizobium japonicum</name>
    <dbReference type="NCBI Taxonomy" id="375"/>
    <lineage>
        <taxon>Bacteria</taxon>
        <taxon>Pseudomonadati</taxon>
        <taxon>Pseudomonadota</taxon>
        <taxon>Alphaproteobacteria</taxon>
        <taxon>Hyphomicrobiales</taxon>
        <taxon>Nitrobacteraceae</taxon>
        <taxon>Bradyrhizobium</taxon>
    </lineage>
</organism>
<dbReference type="STRING" id="375.BKD09_RS47050"/>
<evidence type="ECO:0000313" key="2">
    <source>
        <dbReference type="EMBL" id="KGT74344.1"/>
    </source>
</evidence>
<gene>
    <name evidence="2" type="ORF">MA20_40415</name>
</gene>
<name>A0A0A3XM45_BRAJP</name>
<dbReference type="Pfam" id="PF00903">
    <property type="entry name" value="Glyoxalase"/>
    <property type="match status" value="1"/>
</dbReference>
<dbReference type="Proteomes" id="UP000030377">
    <property type="component" value="Unassembled WGS sequence"/>
</dbReference>
<reference evidence="2 3" key="1">
    <citation type="submission" date="2014-09" db="EMBL/GenBank/DDBJ databases">
        <title>Draft genome of Bradyrhizobium japonicum Is-34.</title>
        <authorList>
            <person name="Tsurumaru H."/>
            <person name="Yamakawa T."/>
            <person name="Hashimoto S."/>
            <person name="Okizaki K."/>
            <person name="Kanesaki Y."/>
            <person name="Yoshikawa H."/>
            <person name="Yajima S."/>
        </authorList>
    </citation>
    <scope>NUCLEOTIDE SEQUENCE [LARGE SCALE GENOMIC DNA]</scope>
    <source>
        <strain evidence="2 3">Is-34</strain>
    </source>
</reference>
<sequence length="128" mass="14070">MRLQHLNLVTSDVTALAAFFERFFGFAPYAARGQALVVLRNKEDFILTVMRGKMGEPTDYPANFHIGFYYDEAAEVEAKHAELKAAGLNPSRIAFMDRGGGARVPHFYVSAPGHVLVEVCTPPGELSP</sequence>
<protein>
    <recommendedName>
        <fullName evidence="1">VOC domain-containing protein</fullName>
    </recommendedName>
</protein>
<dbReference type="AlphaFoldDB" id="A0A0A3XM45"/>
<evidence type="ECO:0000313" key="3">
    <source>
        <dbReference type="Proteomes" id="UP000030377"/>
    </source>
</evidence>
<proteinExistence type="predicted"/>
<dbReference type="InterPro" id="IPR029068">
    <property type="entry name" value="Glyas_Bleomycin-R_OHBP_Dase"/>
</dbReference>
<dbReference type="PANTHER" id="PTHR36113">
    <property type="entry name" value="LYASE, PUTATIVE-RELATED-RELATED"/>
    <property type="match status" value="1"/>
</dbReference>
<dbReference type="PANTHER" id="PTHR36113:SF3">
    <property type="entry name" value="SLL5075 PROTEIN"/>
    <property type="match status" value="1"/>
</dbReference>
<dbReference type="InterPro" id="IPR051332">
    <property type="entry name" value="Fosfomycin_Res_Enzymes"/>
</dbReference>
<accession>A0A0A3XM45</accession>
<feature type="domain" description="VOC" evidence="1">
    <location>
        <begin position="2"/>
        <end position="122"/>
    </location>
</feature>
<dbReference type="PROSITE" id="PS51819">
    <property type="entry name" value="VOC"/>
    <property type="match status" value="1"/>
</dbReference>